<dbReference type="STRING" id="6184.A0A430QDE9"/>
<dbReference type="InterPro" id="IPR015914">
    <property type="entry name" value="PAPs_N"/>
</dbReference>
<comment type="caution">
    <text evidence="3">The sequence shown here is derived from an EMBL/GenBank/DDBJ whole genome shotgun (WGS) entry which is preliminary data.</text>
</comment>
<keyword evidence="1" id="KW-0040">ANK repeat</keyword>
<dbReference type="Gene3D" id="1.25.40.20">
    <property type="entry name" value="Ankyrin repeat-containing domain"/>
    <property type="match status" value="2"/>
</dbReference>
<dbReference type="PROSITE" id="PS50853">
    <property type="entry name" value="FN3"/>
    <property type="match status" value="1"/>
</dbReference>
<evidence type="ECO:0000313" key="3">
    <source>
        <dbReference type="EMBL" id="RTG85713.1"/>
    </source>
</evidence>
<dbReference type="InterPro" id="IPR002110">
    <property type="entry name" value="Ankyrin_rpt"/>
</dbReference>
<dbReference type="EMBL" id="QMKO01001922">
    <property type="protein sequence ID" value="RTG85713.1"/>
    <property type="molecule type" value="Genomic_DNA"/>
</dbReference>
<proteinExistence type="predicted"/>
<dbReference type="GO" id="GO:0005634">
    <property type="term" value="C:nucleus"/>
    <property type="evidence" value="ECO:0007669"/>
    <property type="project" value="TreeGrafter"/>
</dbReference>
<dbReference type="InterPro" id="IPR036116">
    <property type="entry name" value="FN3_sf"/>
</dbReference>
<gene>
    <name evidence="3" type="ORF">DC041_0004056</name>
</gene>
<dbReference type="InterPro" id="IPR003961">
    <property type="entry name" value="FN3_dom"/>
</dbReference>
<organism evidence="3 4">
    <name type="scientific">Schistosoma bovis</name>
    <name type="common">Blood fluke</name>
    <dbReference type="NCBI Taxonomy" id="6184"/>
    <lineage>
        <taxon>Eukaryota</taxon>
        <taxon>Metazoa</taxon>
        <taxon>Spiralia</taxon>
        <taxon>Lophotrochozoa</taxon>
        <taxon>Platyhelminthes</taxon>
        <taxon>Trematoda</taxon>
        <taxon>Digenea</taxon>
        <taxon>Strigeidida</taxon>
        <taxon>Schistosomatoidea</taxon>
        <taxon>Schistosomatidae</taxon>
        <taxon>Schistosoma</taxon>
    </lineage>
</organism>
<evidence type="ECO:0000259" key="2">
    <source>
        <dbReference type="PROSITE" id="PS50853"/>
    </source>
</evidence>
<feature type="domain" description="Fibronectin type-III" evidence="2">
    <location>
        <begin position="14"/>
        <end position="114"/>
    </location>
</feature>
<dbReference type="PANTHER" id="PTHR24183">
    <property type="entry name" value="FIBRONECTIN TYPE 3 AND ANKYRIN REPEAT DOMAINS PROTEIN 1"/>
    <property type="match status" value="1"/>
</dbReference>
<evidence type="ECO:0000256" key="1">
    <source>
        <dbReference type="PROSITE-ProRule" id="PRU00023"/>
    </source>
</evidence>
<reference evidence="3 4" key="1">
    <citation type="journal article" date="2019" name="PLoS Pathog.">
        <title>Genome sequence of the bovine parasite Schistosoma bovis Tanzania.</title>
        <authorList>
            <person name="Oey H."/>
            <person name="Zakrzewski M."/>
            <person name="Gobert G."/>
            <person name="Gravermann K."/>
            <person name="Stoye J."/>
            <person name="Jones M."/>
            <person name="Mcmanus D."/>
            <person name="Krause L."/>
        </authorList>
    </citation>
    <scope>NUCLEOTIDE SEQUENCE [LARGE SCALE GENOMIC DNA]</scope>
    <source>
        <strain evidence="3 4">TAN1997</strain>
    </source>
</reference>
<evidence type="ECO:0000313" key="4">
    <source>
        <dbReference type="Proteomes" id="UP000290809"/>
    </source>
</evidence>
<dbReference type="GO" id="GO:0003993">
    <property type="term" value="F:acid phosphatase activity"/>
    <property type="evidence" value="ECO:0007669"/>
    <property type="project" value="InterPro"/>
</dbReference>
<dbReference type="SUPFAM" id="SSF49265">
    <property type="entry name" value="Fibronectin type III"/>
    <property type="match status" value="1"/>
</dbReference>
<name>A0A430QDE9_SCHBO</name>
<dbReference type="Proteomes" id="UP000290809">
    <property type="component" value="Unassembled WGS sequence"/>
</dbReference>
<dbReference type="InterPro" id="IPR013783">
    <property type="entry name" value="Ig-like_fold"/>
</dbReference>
<dbReference type="CDD" id="cd00063">
    <property type="entry name" value="FN3"/>
    <property type="match status" value="1"/>
</dbReference>
<dbReference type="AlphaFoldDB" id="A0A430QDE9"/>
<dbReference type="InterPro" id="IPR036770">
    <property type="entry name" value="Ankyrin_rpt-contain_sf"/>
</dbReference>
<dbReference type="Pfam" id="PF00023">
    <property type="entry name" value="Ank"/>
    <property type="match status" value="1"/>
</dbReference>
<dbReference type="Pfam" id="PF12796">
    <property type="entry name" value="Ank_2"/>
    <property type="match status" value="2"/>
</dbReference>
<feature type="repeat" description="ANK" evidence="1">
    <location>
        <begin position="232"/>
        <end position="264"/>
    </location>
</feature>
<dbReference type="Gene3D" id="2.60.40.10">
    <property type="entry name" value="Immunoglobulins"/>
    <property type="match status" value="1"/>
</dbReference>
<dbReference type="SMART" id="SM00248">
    <property type="entry name" value="ANK"/>
    <property type="match status" value="4"/>
</dbReference>
<dbReference type="PROSITE" id="PS50088">
    <property type="entry name" value="ANK_REPEAT"/>
    <property type="match status" value="2"/>
</dbReference>
<protein>
    <recommendedName>
        <fullName evidence="2">Fibronectin type-III domain-containing protein</fullName>
    </recommendedName>
</protein>
<sequence length="365" mass="41440">MNKTYSKDDKIQGKPSPPNITSVTYVSVDLDWKDYLNKIHEKMNAQSDKINPLAEVIFKKDSSEDWESGYIGYDHQCTCKNLEPDTSYYFRMRFKNLKEFENWSDVVHVQTNQLPVTGHEIHVAIRQENVLRLRELLEKEQASIEAIDELGFTALMYCAQRNLSDMMSILLEANANTETESSTGKTAIMFAAFKVSSFVLNENLQLILLININLLEITDHLLETNVNHSDKNGLTAIHMAVDGEQPRAIRLLVKSCSNLEAKDNNLGWTPLLRCAALKNNGNVEVARELIKLNANIDAQDRDGKTALHNCILHGHYDLCRFLLENNANVNLKTNNGHSALLLSESIGNQKIQKLIKEFVNHSKTW</sequence>
<keyword evidence="4" id="KW-1185">Reference proteome</keyword>
<dbReference type="GO" id="GO:0046872">
    <property type="term" value="F:metal ion binding"/>
    <property type="evidence" value="ECO:0007669"/>
    <property type="project" value="InterPro"/>
</dbReference>
<dbReference type="SUPFAM" id="SSF48403">
    <property type="entry name" value="Ankyrin repeat"/>
    <property type="match status" value="1"/>
</dbReference>
<feature type="repeat" description="ANK" evidence="1">
    <location>
        <begin position="302"/>
        <end position="334"/>
    </location>
</feature>
<dbReference type="GO" id="GO:0042981">
    <property type="term" value="P:regulation of apoptotic process"/>
    <property type="evidence" value="ECO:0007669"/>
    <property type="project" value="TreeGrafter"/>
</dbReference>
<dbReference type="Pfam" id="PF16656">
    <property type="entry name" value="Pur_ac_phosph_N"/>
    <property type="match status" value="1"/>
</dbReference>
<accession>A0A430QDE9</accession>
<dbReference type="PROSITE" id="PS50297">
    <property type="entry name" value="ANK_REP_REGION"/>
    <property type="match status" value="2"/>
</dbReference>
<dbReference type="PANTHER" id="PTHR24183:SF1">
    <property type="entry name" value="FIBRONECTIN TYPE 3 AND ANKYRIN REPEAT DOMAINS PROTEIN 1"/>
    <property type="match status" value="1"/>
</dbReference>